<reference evidence="1 2" key="1">
    <citation type="journal article" date="2021" name="Phytopathology">
        <title>Complete genome sequence of Ralstonia syzygii subsp. indonesiensis strain LLRS-1, isolated from wilted tobacco in China.</title>
        <authorList>
            <person name="Lu C.H."/>
            <person name="Li J.Y."/>
            <person name="Mi M.G."/>
            <person name="Lin Z.L."/>
            <person name="Jiang N."/>
            <person name="Gai X."/>
            <person name="Ma J.H."/>
            <person name="Lei L.P."/>
            <person name="Xia Z.Y."/>
        </authorList>
    </citation>
    <scope>NUCLEOTIDE SEQUENCE [LARGE SCALE GENOMIC DNA]</scope>
    <source>
        <strain evidence="1 2">LLRS-1</strain>
    </source>
</reference>
<dbReference type="Proteomes" id="UP000677898">
    <property type="component" value="Chromosome"/>
</dbReference>
<dbReference type="EMBL" id="CP046729">
    <property type="protein sequence ID" value="QUP53164.1"/>
    <property type="molecule type" value="Genomic_DNA"/>
</dbReference>
<sequence length="102" mass="11179">MLQNPESGPLPASESSAGNEYRCGMLAGREFLVALRDSTLRYRLFGPSVLRAVLEMDAADQSKGYQDGFLDAIGAYILQTLAGRELDLATWNPRSAERVGKR</sequence>
<name>A0ABX7ZE37_9RALS</name>
<dbReference type="RefSeq" id="WP_020832462.1">
    <property type="nucleotide sequence ID" value="NZ_CP046729.1"/>
</dbReference>
<keyword evidence="2" id="KW-1185">Reference proteome</keyword>
<accession>A0ABX7ZE37</accession>
<protein>
    <submittedName>
        <fullName evidence="1">Uncharacterized protein</fullName>
    </submittedName>
</protein>
<organism evidence="1 2">
    <name type="scientific">Ralstonia syzygii</name>
    <dbReference type="NCBI Taxonomy" id="28097"/>
    <lineage>
        <taxon>Bacteria</taxon>
        <taxon>Pseudomonadati</taxon>
        <taxon>Pseudomonadota</taxon>
        <taxon>Betaproteobacteria</taxon>
        <taxon>Burkholderiales</taxon>
        <taxon>Burkholderiaceae</taxon>
        <taxon>Ralstonia</taxon>
        <taxon>Ralstonia solanacearum species complex</taxon>
    </lineage>
</organism>
<evidence type="ECO:0000313" key="2">
    <source>
        <dbReference type="Proteomes" id="UP000677898"/>
    </source>
</evidence>
<evidence type="ECO:0000313" key="1">
    <source>
        <dbReference type="EMBL" id="QUP53164.1"/>
    </source>
</evidence>
<proteinExistence type="predicted"/>
<gene>
    <name evidence="1" type="ORF">GO998_04990</name>
</gene>